<name>A0ABU5ZKH5_9BACL</name>
<evidence type="ECO:0008006" key="3">
    <source>
        <dbReference type="Google" id="ProtNLM"/>
    </source>
</evidence>
<evidence type="ECO:0000313" key="2">
    <source>
        <dbReference type="Proteomes" id="UP001310386"/>
    </source>
</evidence>
<keyword evidence="2" id="KW-1185">Reference proteome</keyword>
<evidence type="ECO:0000313" key="1">
    <source>
        <dbReference type="EMBL" id="MEB3102693.1"/>
    </source>
</evidence>
<gene>
    <name evidence="1" type="ORF">VF724_13560</name>
</gene>
<protein>
    <recommendedName>
        <fullName evidence="3">AAA domain-containing protein</fullName>
    </recommendedName>
</protein>
<accession>A0ABU5ZKH5</accession>
<organism evidence="1 2">
    <name type="scientific">Ferviditalea candida</name>
    <dbReference type="NCBI Taxonomy" id="3108399"/>
    <lineage>
        <taxon>Bacteria</taxon>
        <taxon>Bacillati</taxon>
        <taxon>Bacillota</taxon>
        <taxon>Bacilli</taxon>
        <taxon>Bacillales</taxon>
        <taxon>Paenibacillaceae</taxon>
        <taxon>Ferviditalea</taxon>
    </lineage>
</organism>
<dbReference type="Gene3D" id="3.40.50.10850">
    <property type="entry name" value="Ntrc-like two-domain protein"/>
    <property type="match status" value="1"/>
</dbReference>
<dbReference type="RefSeq" id="WP_371754815.1">
    <property type="nucleotide sequence ID" value="NZ_JAYJLD010000021.1"/>
</dbReference>
<dbReference type="Proteomes" id="UP001310386">
    <property type="component" value="Unassembled WGS sequence"/>
</dbReference>
<sequence>MLSMVIADKDVGYLGMLSRIAGSGEFPFKLEIKCFSSKETLAFFLTNGGRPDILLIHPDLMPERELADQKCRFFRLVEEPPEEEMHNDILSISKYQPVFQLLNKAVSAYREIHALHNGRLPGNRKTNIITVYSAAGGAGNTAVSLNLAKELAARDFKVFYLNTEGVQATSALIDCGNSYDFEQIVYYFKTDKERFSGKLDRFIRHEPLHRFDCFQPSNRLEDWQAISSEDAAELIGILEDTGRYDAIIIDSDTSGHHRMGPIFRLSGTVIWLLMDDIQSIQKSRVMLKHYERILGEQRASAIANIRFVLNKYTGSLHNDFNAHSITLHGFLPYCPQWKGISQNSQLFSADEFNIAVQELVKLTGVEGNG</sequence>
<dbReference type="SUPFAM" id="SSF52540">
    <property type="entry name" value="P-loop containing nucleoside triphosphate hydrolases"/>
    <property type="match status" value="1"/>
</dbReference>
<reference evidence="1" key="1">
    <citation type="submission" date="2023-12" db="EMBL/GenBank/DDBJ databases">
        <title>Fervidustalea candida gen. nov., sp. nov., a novel member of the family Paenibacillaceae isolated from a geothermal area.</title>
        <authorList>
            <person name="Li W.-J."/>
            <person name="Jiao J.-Y."/>
            <person name="Chen Y."/>
        </authorList>
    </citation>
    <scope>NUCLEOTIDE SEQUENCE</scope>
    <source>
        <strain evidence="1">SYSU GA230002</strain>
    </source>
</reference>
<dbReference type="EMBL" id="JAYJLD010000021">
    <property type="protein sequence ID" value="MEB3102693.1"/>
    <property type="molecule type" value="Genomic_DNA"/>
</dbReference>
<proteinExistence type="predicted"/>
<dbReference type="Gene3D" id="3.40.50.300">
    <property type="entry name" value="P-loop containing nucleotide triphosphate hydrolases"/>
    <property type="match status" value="1"/>
</dbReference>
<comment type="caution">
    <text evidence="1">The sequence shown here is derived from an EMBL/GenBank/DDBJ whole genome shotgun (WGS) entry which is preliminary data.</text>
</comment>
<dbReference type="InterPro" id="IPR027417">
    <property type="entry name" value="P-loop_NTPase"/>
</dbReference>